<keyword evidence="2" id="KW-1185">Reference proteome</keyword>
<dbReference type="EMBL" id="BIXZ01000015">
    <property type="protein sequence ID" value="GCF16088.1"/>
    <property type="molecule type" value="Genomic_DNA"/>
</dbReference>
<accession>A0A4C2ENC1</accession>
<gene>
    <name evidence="1" type="ORF">Harman_40230</name>
</gene>
<evidence type="ECO:0000313" key="1">
    <source>
        <dbReference type="EMBL" id="GCF16088.1"/>
    </source>
</evidence>
<protein>
    <submittedName>
        <fullName evidence="1">Uncharacterized protein</fullName>
    </submittedName>
</protein>
<dbReference type="AlphaFoldDB" id="A0A4C2ENC1"/>
<proteinExistence type="predicted"/>
<sequence length="211" mass="23722">MNWNHGEINASRKIKNNDGLSVNYEHEPNVILHIVPRSALVGANNIELGRDDELSPIKLNAWNTKPFRDGITGWAPNPDGTESKAYTDLYRDGRVEGVCKIEPFDRGDKELINPDYFQKYIFNSLNKYLRKLREKGVETPIYVSLSLQGIEGMGIGVGGFRGSVDEGQVFSTDPLTPEPVEVTSFESSVEDQLEDLIDEIWRDAGHWGRSV</sequence>
<organism evidence="1 2">
    <name type="scientific">Haloarcula mannanilytica</name>
    <dbReference type="NCBI Taxonomy" id="2509225"/>
    <lineage>
        <taxon>Archaea</taxon>
        <taxon>Methanobacteriati</taxon>
        <taxon>Methanobacteriota</taxon>
        <taxon>Stenosarchaea group</taxon>
        <taxon>Halobacteria</taxon>
        <taxon>Halobacteriales</taxon>
        <taxon>Haloarculaceae</taxon>
        <taxon>Haloarcula</taxon>
    </lineage>
</organism>
<evidence type="ECO:0000313" key="2">
    <source>
        <dbReference type="Proteomes" id="UP000304382"/>
    </source>
</evidence>
<reference evidence="1 2" key="1">
    <citation type="submission" date="2019-02" db="EMBL/GenBank/DDBJ databases">
        <title>Haloarcula mannanilyticum sp. nov., a mannan degrading haloarchaeon isolated from commercial salt.</title>
        <authorList>
            <person name="Enomoto S."/>
            <person name="Shimane Y."/>
            <person name="Kamekura M."/>
            <person name="Ito T."/>
            <person name="Moriya O."/>
            <person name="Ihara K."/>
            <person name="Takahashi-Ando N."/>
            <person name="Fukushima Y."/>
            <person name="Yoshida Y."/>
            <person name="Usama R."/>
            <person name="Takai K."/>
            <person name="Minegishi H."/>
        </authorList>
    </citation>
    <scope>NUCLEOTIDE SEQUENCE [LARGE SCALE GENOMIC DNA]</scope>
    <source>
        <strain evidence="1 2">MD130-1</strain>
    </source>
</reference>
<dbReference type="RefSeq" id="WP_137685473.1">
    <property type="nucleotide sequence ID" value="NZ_BIXZ01000015.1"/>
</dbReference>
<comment type="caution">
    <text evidence="1">The sequence shown here is derived from an EMBL/GenBank/DDBJ whole genome shotgun (WGS) entry which is preliminary data.</text>
</comment>
<name>A0A4C2ENC1_9EURY</name>
<dbReference type="Proteomes" id="UP000304382">
    <property type="component" value="Unassembled WGS sequence"/>
</dbReference>